<dbReference type="Proteomes" id="UP001218638">
    <property type="component" value="Chromosome"/>
</dbReference>
<dbReference type="EMBL" id="CP119075">
    <property type="protein sequence ID" value="WED63060.1"/>
    <property type="molecule type" value="Genomic_DNA"/>
</dbReference>
<dbReference type="RefSeq" id="WP_330931735.1">
    <property type="nucleotide sequence ID" value="NZ_CP119075.1"/>
</dbReference>
<reference evidence="2" key="1">
    <citation type="submission" date="2023-03" db="EMBL/GenBank/DDBJ databases">
        <title>Lomoglobus Profundus gen. nov., sp. nov., a novel member of the phylum Verrucomicrobia, isolated from deep-marine sediment of South China Sea.</title>
        <authorList>
            <person name="Ahmad T."/>
            <person name="Ishaq S.E."/>
            <person name="Wang F."/>
        </authorList>
    </citation>
    <scope>NUCLEOTIDE SEQUENCE</scope>
    <source>
        <strain evidence="2">LMO-M01</strain>
    </source>
</reference>
<keyword evidence="3" id="KW-1185">Reference proteome</keyword>
<feature type="transmembrane region" description="Helical" evidence="1">
    <location>
        <begin position="300"/>
        <end position="316"/>
    </location>
</feature>
<evidence type="ECO:0000313" key="3">
    <source>
        <dbReference type="Proteomes" id="UP001218638"/>
    </source>
</evidence>
<protein>
    <submittedName>
        <fullName evidence="2">Uncharacterized protein</fullName>
    </submittedName>
</protein>
<sequence length="653" mass="71589">MTWLLLLATLLMALSFYGWGVAARRVLGVSLGDGALIALGMGVLLPLGGVLTVFSAVSDLSIGLIMWSGVVMGGLRLGGFLSRTRAEGDRRSVKELLAHYAGVLLIFPVLFWLHHRPTAFNIHDDFEKYLKYPVRLLSTGNLKTGFFDGMGSEMLGGMSFLQCFPLSLGPLAFVNAIDSIISVVACMMLVVTVTRRLGGKWWVSVAASSLLWIIDPLHVNVSANYTGAAALLLIYALVLQTESVSRLFDWRNAFALGLACAAMVCLKTTLALMLPVVFGLLVLALSFAVQDRWRWVGRSLRVPTLSLLLVLPWLGVNADKYLALKDVSAPAEAELQTAATAWTPFSTVPMNFGFEVRQLHYTLLVLVVGLMAASLTWNPDLDKKMRGVAAAIGLAVGFNYVFWVGGAAHYFVGFQSGIRYQIPMLLAGVLLWGISPGRNRVRTSFEEGKARMALRCWAGPVLWLSVGLLFVPSLIARGKQAVTLGHLLGLRWVANESYARYTHQIVEASGGRWMREAQLAVPPGASILVWSSFGAFHLDYNRNQIWDADTSGFSAPWLGFPFSASRAEQHRAVSDFGIDYVLWQYAGAGVREEAFFRSDEVKSFRRRRIMYGRTNDMAHFLAELSHDPSRAQIVVDTGTIRLLKILPPGGAAP</sequence>
<feature type="transmembrane region" description="Helical" evidence="1">
    <location>
        <begin position="270"/>
        <end position="288"/>
    </location>
</feature>
<feature type="transmembrane region" description="Helical" evidence="1">
    <location>
        <begin position="225"/>
        <end position="241"/>
    </location>
</feature>
<feature type="transmembrane region" description="Helical" evidence="1">
    <location>
        <begin position="418"/>
        <end position="435"/>
    </location>
</feature>
<keyword evidence="1" id="KW-1133">Transmembrane helix</keyword>
<organism evidence="2 3">
    <name type="scientific">Synoicihabitans lomoniglobus</name>
    <dbReference type="NCBI Taxonomy" id="2909285"/>
    <lineage>
        <taxon>Bacteria</taxon>
        <taxon>Pseudomonadati</taxon>
        <taxon>Verrucomicrobiota</taxon>
        <taxon>Opitutia</taxon>
        <taxon>Opitutales</taxon>
        <taxon>Opitutaceae</taxon>
        <taxon>Synoicihabitans</taxon>
    </lineage>
</organism>
<gene>
    <name evidence="2" type="ORF">PXH66_12030</name>
</gene>
<name>A0AAE9ZQA4_9BACT</name>
<feature type="transmembrane region" description="Helical" evidence="1">
    <location>
        <begin position="359"/>
        <end position="377"/>
    </location>
</feature>
<feature type="transmembrane region" description="Helical" evidence="1">
    <location>
        <begin position="171"/>
        <end position="194"/>
    </location>
</feature>
<keyword evidence="1" id="KW-0472">Membrane</keyword>
<feature type="transmembrane region" description="Helical" evidence="1">
    <location>
        <begin position="456"/>
        <end position="475"/>
    </location>
</feature>
<dbReference type="KEGG" id="slom:PXH66_12030"/>
<evidence type="ECO:0000313" key="2">
    <source>
        <dbReference type="EMBL" id="WED63060.1"/>
    </source>
</evidence>
<feature type="transmembrane region" description="Helical" evidence="1">
    <location>
        <begin position="389"/>
        <end position="412"/>
    </location>
</feature>
<keyword evidence="1" id="KW-0812">Transmembrane</keyword>
<accession>A0AAE9ZQA4</accession>
<proteinExistence type="predicted"/>
<dbReference type="AlphaFoldDB" id="A0AAE9ZQA4"/>
<feature type="transmembrane region" description="Helical" evidence="1">
    <location>
        <begin position="96"/>
        <end position="114"/>
    </location>
</feature>
<evidence type="ECO:0000256" key="1">
    <source>
        <dbReference type="SAM" id="Phobius"/>
    </source>
</evidence>
<feature type="transmembrane region" description="Helical" evidence="1">
    <location>
        <begin position="47"/>
        <end position="75"/>
    </location>
</feature>